<evidence type="ECO:0000313" key="5">
    <source>
        <dbReference type="EMBL" id="UXD21494.1"/>
    </source>
</evidence>
<evidence type="ECO:0000256" key="3">
    <source>
        <dbReference type="ARBA" id="ARBA00022833"/>
    </source>
</evidence>
<dbReference type="InterPro" id="IPR007508">
    <property type="entry name" value="DtdA"/>
</dbReference>
<reference evidence="5" key="1">
    <citation type="submission" date="2013-11" db="EMBL/GenBank/DDBJ databases">
        <title>Comparative genomics of Ignicoccus.</title>
        <authorList>
            <person name="Podar M."/>
        </authorList>
    </citation>
    <scope>NUCLEOTIDE SEQUENCE</scope>
    <source>
        <strain evidence="5">DSM 13166</strain>
    </source>
</reference>
<comment type="function">
    <text evidence="4">D-aminoacyl-tRNA deacylase with broad substrate specificity. By recycling D-aminoacyl-tRNA to D-amino acids and free tRNA molecules, this enzyme counteracts the toxicity associated with the formation of D-aminoacyl-tRNA entities in vivo.</text>
</comment>
<dbReference type="GO" id="GO:0051499">
    <property type="term" value="F:D-aminoacyl-tRNA deacylase activity"/>
    <property type="evidence" value="ECO:0007669"/>
    <property type="project" value="UniProtKB-UniRule"/>
</dbReference>
<dbReference type="Gene3D" id="3.40.630.50">
    <property type="entry name" value="AF0625-like"/>
    <property type="match status" value="1"/>
</dbReference>
<dbReference type="Gene3D" id="3.40.50.10700">
    <property type="entry name" value="AF0625-like"/>
    <property type="match status" value="1"/>
</dbReference>
<keyword evidence="1 4" id="KW-0479">Metal-binding</keyword>
<evidence type="ECO:0000256" key="1">
    <source>
        <dbReference type="ARBA" id="ARBA00022723"/>
    </source>
</evidence>
<dbReference type="HAMAP" id="MF_00562">
    <property type="entry name" value="Deacylase_DtdA"/>
    <property type="match status" value="1"/>
</dbReference>
<dbReference type="GO" id="GO:0008270">
    <property type="term" value="F:zinc ion binding"/>
    <property type="evidence" value="ECO:0007669"/>
    <property type="project" value="UniProtKB-UniRule"/>
</dbReference>
<organism evidence="5 6">
    <name type="scientific">Ignicoccus pacificus DSM 13166</name>
    <dbReference type="NCBI Taxonomy" id="940294"/>
    <lineage>
        <taxon>Archaea</taxon>
        <taxon>Thermoproteota</taxon>
        <taxon>Thermoprotei</taxon>
        <taxon>Desulfurococcales</taxon>
        <taxon>Desulfurococcaceae</taxon>
        <taxon>Ignicoccus</taxon>
    </lineage>
</organism>
<dbReference type="PANTHER" id="PTHR34667">
    <property type="entry name" value="D-AMINOACYL-TRNA DEACYLASE"/>
    <property type="match status" value="1"/>
</dbReference>
<comment type="subunit">
    <text evidence="4">Monomer.</text>
</comment>
<evidence type="ECO:0000256" key="4">
    <source>
        <dbReference type="HAMAP-Rule" id="MF_00562"/>
    </source>
</evidence>
<dbReference type="GO" id="GO:0019478">
    <property type="term" value="P:D-amino acid catabolic process"/>
    <property type="evidence" value="ECO:0007669"/>
    <property type="project" value="UniProtKB-UniRule"/>
</dbReference>
<accession>A0A977PKJ5</accession>
<comment type="cofactor">
    <cofactor evidence="4">
        <name>Zn(2+)</name>
        <dbReference type="ChEBI" id="CHEBI:29105"/>
    </cofactor>
    <text evidence="4">Binds 2 Zn(2+) ions per subunit.</text>
</comment>
<name>A0A977PKJ5_9CREN</name>
<dbReference type="AlphaFoldDB" id="A0A977PKJ5"/>
<dbReference type="Pfam" id="PF04414">
    <property type="entry name" value="tRNA_deacylase"/>
    <property type="match status" value="1"/>
</dbReference>
<dbReference type="Proteomes" id="UP001063698">
    <property type="component" value="Chromosome"/>
</dbReference>
<evidence type="ECO:0000256" key="2">
    <source>
        <dbReference type="ARBA" id="ARBA00022801"/>
    </source>
</evidence>
<keyword evidence="3 4" id="KW-0862">Zinc</keyword>
<dbReference type="SUPFAM" id="SSF142535">
    <property type="entry name" value="AF0625-like"/>
    <property type="match status" value="1"/>
</dbReference>
<evidence type="ECO:0000313" key="6">
    <source>
        <dbReference type="Proteomes" id="UP001063698"/>
    </source>
</evidence>
<proteinExistence type="inferred from homology"/>
<gene>
    <name evidence="4" type="primary">dtdA</name>
    <name evidence="5" type="ORF">IPA_04830</name>
</gene>
<dbReference type="PIRSF" id="PIRSF016210">
    <property type="entry name" value="UCP016210"/>
    <property type="match status" value="1"/>
</dbReference>
<comment type="similarity">
    <text evidence="4">Belongs to the DtdA deacylase family.</text>
</comment>
<keyword evidence="6" id="KW-1185">Reference proteome</keyword>
<dbReference type="PANTHER" id="PTHR34667:SF1">
    <property type="entry name" value="D-AMINOACYL-TRNA DEACYLASE"/>
    <property type="match status" value="1"/>
</dbReference>
<keyword evidence="2 4" id="KW-0378">Hydrolase</keyword>
<protein>
    <recommendedName>
        <fullName evidence="4">D-aminoacyl-tRNA deacylase</fullName>
        <ecNumber evidence="4">3.1.1.96</ecNumber>
    </recommendedName>
</protein>
<dbReference type="InterPro" id="IPR018033">
    <property type="entry name" value="Deacylase_DtdA_archaea"/>
</dbReference>
<dbReference type="EC" id="3.1.1.96" evidence="4"/>
<comment type="catalytic activity">
    <reaction evidence="4">
        <text>glycyl-tRNA(Ala) + H2O = tRNA(Ala) + glycine + H(+)</text>
        <dbReference type="Rhea" id="RHEA:53744"/>
        <dbReference type="Rhea" id="RHEA-COMP:9657"/>
        <dbReference type="Rhea" id="RHEA-COMP:13640"/>
        <dbReference type="ChEBI" id="CHEBI:15377"/>
        <dbReference type="ChEBI" id="CHEBI:15378"/>
        <dbReference type="ChEBI" id="CHEBI:57305"/>
        <dbReference type="ChEBI" id="CHEBI:78442"/>
        <dbReference type="ChEBI" id="CHEBI:78522"/>
        <dbReference type="EC" id="3.1.1.96"/>
    </reaction>
</comment>
<comment type="catalytic activity">
    <reaction evidence="4">
        <text>a D-aminoacyl-tRNA + H2O = a tRNA + a D-alpha-amino acid + H(+)</text>
        <dbReference type="Rhea" id="RHEA:13953"/>
        <dbReference type="Rhea" id="RHEA-COMP:10123"/>
        <dbReference type="Rhea" id="RHEA-COMP:10124"/>
        <dbReference type="ChEBI" id="CHEBI:15377"/>
        <dbReference type="ChEBI" id="CHEBI:15378"/>
        <dbReference type="ChEBI" id="CHEBI:59871"/>
        <dbReference type="ChEBI" id="CHEBI:78442"/>
        <dbReference type="ChEBI" id="CHEBI:79333"/>
        <dbReference type="EC" id="3.1.1.96"/>
    </reaction>
</comment>
<sequence>MLMVTIVYYPGDIAAKGTAEILEREYSIKVTPIPNDSPFHDFSDIDDDVIIVLSRHKSSKEIKSFTVHHTGNIGPTNELGGKPREVSIAFPSIACSLLRSLKDAARDREDYEVAYEATHHGPTVNKAIIFIEIGSSEKQWGDPKNHYVLAKAVARYKDFGCSGIRSIWIGGPHYSSRASKRCFSDEACFGHIVAKYNVPYLDDEMLKKIVEKSMEKIERAYLEKKSMKSEQRKHVRNLLEEWGIEVVSV</sequence>
<dbReference type="EMBL" id="CP006868">
    <property type="protein sequence ID" value="UXD21494.1"/>
    <property type="molecule type" value="Genomic_DNA"/>
</dbReference>
<dbReference type="KEGG" id="ipc:IPA_04830"/>